<dbReference type="SMART" id="SM00903">
    <property type="entry name" value="Flavin_Reduct"/>
    <property type="match status" value="1"/>
</dbReference>
<dbReference type="Gene3D" id="2.30.110.10">
    <property type="entry name" value="Electron Transport, Fmn-binding Protein, Chain A"/>
    <property type="match status" value="1"/>
</dbReference>
<dbReference type="KEGG" id="ptaw:DW352_09260"/>
<evidence type="ECO:0000259" key="3">
    <source>
        <dbReference type="SMART" id="SM00903"/>
    </source>
</evidence>
<dbReference type="AlphaFoldDB" id="A0A346A452"/>
<dbReference type="InterPro" id="IPR050268">
    <property type="entry name" value="NADH-dep_flavin_reductase"/>
</dbReference>
<dbReference type="Pfam" id="PF01613">
    <property type="entry name" value="Flavin_Reduct"/>
    <property type="match status" value="1"/>
</dbReference>
<proteinExistence type="inferred from homology"/>
<gene>
    <name evidence="4" type="ORF">DW352_09260</name>
</gene>
<dbReference type="InterPro" id="IPR012349">
    <property type="entry name" value="Split_barrel_FMN-bd"/>
</dbReference>
<comment type="similarity">
    <text evidence="1">Belongs to the non-flavoprotein flavin reductase family.</text>
</comment>
<keyword evidence="2" id="KW-0560">Oxidoreductase</keyword>
<evidence type="ECO:0000313" key="4">
    <source>
        <dbReference type="EMBL" id="AXK83949.1"/>
    </source>
</evidence>
<dbReference type="EMBL" id="CP031417">
    <property type="protein sequence ID" value="AXK83949.1"/>
    <property type="molecule type" value="Genomic_DNA"/>
</dbReference>
<dbReference type="PANTHER" id="PTHR30466">
    <property type="entry name" value="FLAVIN REDUCTASE"/>
    <property type="match status" value="1"/>
</dbReference>
<feature type="domain" description="Flavin reductase like" evidence="3">
    <location>
        <begin position="10"/>
        <end position="154"/>
    </location>
</feature>
<organism evidence="4 5">
    <name type="scientific">Pseudolabrys taiwanensis</name>
    <dbReference type="NCBI Taxonomy" id="331696"/>
    <lineage>
        <taxon>Bacteria</taxon>
        <taxon>Pseudomonadati</taxon>
        <taxon>Pseudomonadota</taxon>
        <taxon>Alphaproteobacteria</taxon>
        <taxon>Hyphomicrobiales</taxon>
        <taxon>Xanthobacteraceae</taxon>
        <taxon>Pseudolabrys</taxon>
    </lineage>
</organism>
<dbReference type="OrthoDB" id="9792858at2"/>
<dbReference type="InterPro" id="IPR002563">
    <property type="entry name" value="Flavin_Rdtase-like_dom"/>
</dbReference>
<evidence type="ECO:0000256" key="1">
    <source>
        <dbReference type="ARBA" id="ARBA00008898"/>
    </source>
</evidence>
<keyword evidence="5" id="KW-1185">Reference proteome</keyword>
<reference evidence="4 5" key="1">
    <citation type="submission" date="2018-07" db="EMBL/GenBank/DDBJ databases">
        <authorList>
            <person name="Quirk P.G."/>
            <person name="Krulwich T.A."/>
        </authorList>
    </citation>
    <scope>NUCLEOTIDE SEQUENCE [LARGE SCALE GENOMIC DNA]</scope>
    <source>
        <strain evidence="4 5">CC-BB4</strain>
    </source>
</reference>
<dbReference type="SUPFAM" id="SSF50475">
    <property type="entry name" value="FMN-binding split barrel"/>
    <property type="match status" value="1"/>
</dbReference>
<evidence type="ECO:0000313" key="5">
    <source>
        <dbReference type="Proteomes" id="UP000254889"/>
    </source>
</evidence>
<accession>A0A346A452</accession>
<name>A0A346A452_9HYPH</name>
<dbReference type="Proteomes" id="UP000254889">
    <property type="component" value="Chromosome"/>
</dbReference>
<dbReference type="GO" id="GO:0010181">
    <property type="term" value="F:FMN binding"/>
    <property type="evidence" value="ECO:0007669"/>
    <property type="project" value="InterPro"/>
</dbReference>
<dbReference type="GO" id="GO:0042602">
    <property type="term" value="F:riboflavin reductase (NADPH) activity"/>
    <property type="evidence" value="ECO:0007669"/>
    <property type="project" value="TreeGrafter"/>
</dbReference>
<protein>
    <submittedName>
        <fullName evidence="4">Flavin reductase</fullName>
    </submittedName>
</protein>
<dbReference type="PANTHER" id="PTHR30466:SF11">
    <property type="entry name" value="FLAVIN-DEPENDENT MONOOXYGENASE, REDUCTASE SUBUNIT HSAB"/>
    <property type="match status" value="1"/>
</dbReference>
<sequence>MDQREFRNVLGQFATGIAIVTATVEGNRIGATISSFNSVSLDPPLVLFSMANKSLSLPQWKAAQAMAIFVLGEHQSELSNRFARAGGDKWSGLDGALTGNGSPALPGAIAQFECKPYATYAGGDHEIFICEVTRFAATATATRPLIFHAGKYANLKPTETVQAPPEVDVWLHGW</sequence>
<evidence type="ECO:0000256" key="2">
    <source>
        <dbReference type="ARBA" id="ARBA00023002"/>
    </source>
</evidence>